<sequence>MQMHEYLVQVRLKRGMILSDVLRVHTERFGHAEAWLNLPVLSRIEAGKVANPQFRTVVGVAHAYGVSLEDLARFYLPRK</sequence>
<dbReference type="PROSITE" id="PS50943">
    <property type="entry name" value="HTH_CROC1"/>
    <property type="match status" value="1"/>
</dbReference>
<comment type="caution">
    <text evidence="2">The sequence shown here is derived from an EMBL/GenBank/DDBJ whole genome shotgun (WGS) entry which is preliminary data.</text>
</comment>
<name>A0ABT2BLY8_9BURK</name>
<dbReference type="Proteomes" id="UP001205861">
    <property type="component" value="Unassembled WGS sequence"/>
</dbReference>
<accession>A0ABT2BLY8</accession>
<evidence type="ECO:0000313" key="2">
    <source>
        <dbReference type="EMBL" id="MCS0609487.1"/>
    </source>
</evidence>
<dbReference type="RefSeq" id="WP_258857141.1">
    <property type="nucleotide sequence ID" value="NZ_JANUGV010000004.1"/>
</dbReference>
<reference evidence="2 3" key="1">
    <citation type="submission" date="2022-08" db="EMBL/GenBank/DDBJ databases">
        <title>Reclassification of Massilia species as members of the genera Telluria, Duganella, Pseudoduganella, Mokoshia gen. nov. and Zemynaea gen. nov. using orthogonal and non-orthogonal genome-based approaches.</title>
        <authorList>
            <person name="Bowman J.P."/>
        </authorList>
    </citation>
    <scope>NUCLEOTIDE SEQUENCE [LARGE SCALE GENOMIC DNA]</scope>
    <source>
        <strain evidence="2 3">JCM 31607</strain>
    </source>
</reference>
<dbReference type="SUPFAM" id="SSF47413">
    <property type="entry name" value="lambda repressor-like DNA-binding domains"/>
    <property type="match status" value="1"/>
</dbReference>
<dbReference type="InterPro" id="IPR010982">
    <property type="entry name" value="Lambda_DNA-bd_dom_sf"/>
</dbReference>
<organism evidence="2 3">
    <name type="scientific">Massilia solisilvae</name>
    <dbReference type="NCBI Taxonomy" id="1811225"/>
    <lineage>
        <taxon>Bacteria</taxon>
        <taxon>Pseudomonadati</taxon>
        <taxon>Pseudomonadota</taxon>
        <taxon>Betaproteobacteria</taxon>
        <taxon>Burkholderiales</taxon>
        <taxon>Oxalobacteraceae</taxon>
        <taxon>Telluria group</taxon>
        <taxon>Massilia</taxon>
    </lineage>
</organism>
<dbReference type="InterPro" id="IPR001387">
    <property type="entry name" value="Cro/C1-type_HTH"/>
</dbReference>
<evidence type="ECO:0000313" key="3">
    <source>
        <dbReference type="Proteomes" id="UP001205861"/>
    </source>
</evidence>
<dbReference type="EMBL" id="JANUGV010000004">
    <property type="protein sequence ID" value="MCS0609487.1"/>
    <property type="molecule type" value="Genomic_DNA"/>
</dbReference>
<feature type="domain" description="HTH cro/C1-type" evidence="1">
    <location>
        <begin position="41"/>
        <end position="71"/>
    </location>
</feature>
<dbReference type="Gene3D" id="1.10.260.40">
    <property type="entry name" value="lambda repressor-like DNA-binding domains"/>
    <property type="match status" value="1"/>
</dbReference>
<evidence type="ECO:0000259" key="1">
    <source>
        <dbReference type="PROSITE" id="PS50943"/>
    </source>
</evidence>
<gene>
    <name evidence="2" type="ORF">NX773_15055</name>
</gene>
<keyword evidence="3" id="KW-1185">Reference proteome</keyword>
<proteinExistence type="predicted"/>
<protein>
    <recommendedName>
        <fullName evidence="1">HTH cro/C1-type domain-containing protein</fullName>
    </recommendedName>
</protein>